<accession>A0A1E4TET6</accession>
<keyword evidence="3" id="KW-1185">Reference proteome</keyword>
<protein>
    <recommendedName>
        <fullName evidence="1">Sld7 C-terminal domain-containing protein</fullName>
    </recommendedName>
</protein>
<dbReference type="Pfam" id="PF18596">
    <property type="entry name" value="Sld7_C"/>
    <property type="match status" value="1"/>
</dbReference>
<sequence length="236" mass="26673">MHKILRCSLHVQGVSSELSFTISSENVEHRKLLRGVQIAIGLVIDPNKIPLWAIEPPFMRVLSESHAFSELLQSFMLTDCVVDMYSKAILAPIPAQAGKYICVYIQKIDNEAHVRAVRVMLNKFDAFDSSKSNGNKFLSTSSQKLAGFKRVARQTELDKEMERQCERQTSQDVRDQQFHKAVTAGLRIRGVPQSSGEYNALYRQVLSTAKFAFRKANEVESQELQITVDSLLNILL</sequence>
<reference evidence="3" key="1">
    <citation type="submission" date="2016-02" db="EMBL/GenBank/DDBJ databases">
        <title>Comparative genomics of biotechnologically important yeasts.</title>
        <authorList>
            <consortium name="DOE Joint Genome Institute"/>
            <person name="Riley R."/>
            <person name="Haridas S."/>
            <person name="Wolfe K.H."/>
            <person name="Lopes M.R."/>
            <person name="Hittinger C.T."/>
            <person name="Goker M."/>
            <person name="Salamov A."/>
            <person name="Wisecaver J."/>
            <person name="Long T.M."/>
            <person name="Aerts A.L."/>
            <person name="Barry K."/>
            <person name="Choi C."/>
            <person name="Clum A."/>
            <person name="Coughlan A.Y."/>
            <person name="Deshpande S."/>
            <person name="Douglass A.P."/>
            <person name="Hanson S.J."/>
            <person name="Klenk H.-P."/>
            <person name="Labutti K."/>
            <person name="Lapidus A."/>
            <person name="Lindquist E."/>
            <person name="Lipzen A."/>
            <person name="Meier-Kolthoff J.P."/>
            <person name="Ohm R.A."/>
            <person name="Otillar R.P."/>
            <person name="Pangilinan J."/>
            <person name="Peng Y."/>
            <person name="Rokas A."/>
            <person name="Rosa C.A."/>
            <person name="Scheuner C."/>
            <person name="Sibirny A.A."/>
            <person name="Slot J.C."/>
            <person name="Stielow J.B."/>
            <person name="Sun H."/>
            <person name="Kurtzman C.P."/>
            <person name="Blackwell M."/>
            <person name="Jeffries T.W."/>
            <person name="Grigoriev I.V."/>
        </authorList>
    </citation>
    <scope>NUCLEOTIDE SEQUENCE [LARGE SCALE GENOMIC DNA]</scope>
    <source>
        <strain evidence="3">NRRL Y-17796</strain>
    </source>
</reference>
<dbReference type="OrthoDB" id="4063051at2759"/>
<proteinExistence type="predicted"/>
<dbReference type="InterPro" id="IPR041260">
    <property type="entry name" value="Sld7_C"/>
</dbReference>
<gene>
    <name evidence="2" type="ORF">CANCADRAFT_147950</name>
</gene>
<dbReference type="AlphaFoldDB" id="A0A1E4TET6"/>
<feature type="domain" description="Sld7 C-terminal" evidence="1">
    <location>
        <begin position="177"/>
        <end position="234"/>
    </location>
</feature>
<evidence type="ECO:0000259" key="1">
    <source>
        <dbReference type="Pfam" id="PF18596"/>
    </source>
</evidence>
<organism evidence="2 3">
    <name type="scientific">Tortispora caseinolytica NRRL Y-17796</name>
    <dbReference type="NCBI Taxonomy" id="767744"/>
    <lineage>
        <taxon>Eukaryota</taxon>
        <taxon>Fungi</taxon>
        <taxon>Dikarya</taxon>
        <taxon>Ascomycota</taxon>
        <taxon>Saccharomycotina</taxon>
        <taxon>Trigonopsidomycetes</taxon>
        <taxon>Trigonopsidales</taxon>
        <taxon>Trigonopsidaceae</taxon>
        <taxon>Tortispora</taxon>
    </lineage>
</organism>
<dbReference type="Proteomes" id="UP000095023">
    <property type="component" value="Unassembled WGS sequence"/>
</dbReference>
<name>A0A1E4TET6_9ASCO</name>
<evidence type="ECO:0000313" key="2">
    <source>
        <dbReference type="EMBL" id="ODV90280.1"/>
    </source>
</evidence>
<dbReference type="EMBL" id="KV453842">
    <property type="protein sequence ID" value="ODV90280.1"/>
    <property type="molecule type" value="Genomic_DNA"/>
</dbReference>
<evidence type="ECO:0000313" key="3">
    <source>
        <dbReference type="Proteomes" id="UP000095023"/>
    </source>
</evidence>